<sequence>YIEWKDSGGGRAGFFGNNSSGNDDLYWKNEQGGNIGIETTGSGEFQIFSNLQMGNDKLIAVDVNSNITASTTRTQGQGALTAQVNEISTVANNDDTVTLPSAITGIEIEIINNGAKTLQIFPASGDNLGLGTDTAEELEANERVKFVAYDTDNWAKESTTEIIHAEIHDEDNTDPFVINAEDDFHSYHTNGLAAGDLADWAFDAGGAGTSHAIDSIDDGVDTGNDIEVTTGTDHLLAIGDIVSQTNLADTNYVGVFVVKAIISSTQYEVAAPFNLTGTGTMDQAATLEADAVAAGVYDFAYYISGKPVGANETFDFQLYKEATAITGSKVRRKFGGAGDFGSMAGGGVVAVGTGDKISFALSNEDSAANLIVRNLTIVLIRL</sequence>
<dbReference type="EMBL" id="LAZR01053484">
    <property type="protein sequence ID" value="KKK80649.1"/>
    <property type="molecule type" value="Genomic_DNA"/>
</dbReference>
<gene>
    <name evidence="1" type="ORF">LCGC14_2821380</name>
</gene>
<comment type="caution">
    <text evidence="1">The sequence shown here is derived from an EMBL/GenBank/DDBJ whole genome shotgun (WGS) entry which is preliminary data.</text>
</comment>
<protein>
    <submittedName>
        <fullName evidence="1">Uncharacterized protein</fullName>
    </submittedName>
</protein>
<proteinExistence type="predicted"/>
<evidence type="ECO:0000313" key="1">
    <source>
        <dbReference type="EMBL" id="KKK80649.1"/>
    </source>
</evidence>
<dbReference type="AlphaFoldDB" id="A0A0F9AQ97"/>
<name>A0A0F9AQ97_9ZZZZ</name>
<organism evidence="1">
    <name type="scientific">marine sediment metagenome</name>
    <dbReference type="NCBI Taxonomy" id="412755"/>
    <lineage>
        <taxon>unclassified sequences</taxon>
        <taxon>metagenomes</taxon>
        <taxon>ecological metagenomes</taxon>
    </lineage>
</organism>
<reference evidence="1" key="1">
    <citation type="journal article" date="2015" name="Nature">
        <title>Complex archaea that bridge the gap between prokaryotes and eukaryotes.</title>
        <authorList>
            <person name="Spang A."/>
            <person name="Saw J.H."/>
            <person name="Jorgensen S.L."/>
            <person name="Zaremba-Niedzwiedzka K."/>
            <person name="Martijn J."/>
            <person name="Lind A.E."/>
            <person name="van Eijk R."/>
            <person name="Schleper C."/>
            <person name="Guy L."/>
            <person name="Ettema T.J."/>
        </authorList>
    </citation>
    <scope>NUCLEOTIDE SEQUENCE</scope>
</reference>
<accession>A0A0F9AQ97</accession>
<feature type="non-terminal residue" evidence="1">
    <location>
        <position position="1"/>
    </location>
</feature>